<feature type="compositionally biased region" description="Low complexity" evidence="1">
    <location>
        <begin position="67"/>
        <end position="84"/>
    </location>
</feature>
<feature type="non-terminal residue" evidence="2">
    <location>
        <position position="120"/>
    </location>
</feature>
<organism evidence="2">
    <name type="scientific">Tanacetum cinerariifolium</name>
    <name type="common">Dalmatian daisy</name>
    <name type="synonym">Chrysanthemum cinerariifolium</name>
    <dbReference type="NCBI Taxonomy" id="118510"/>
    <lineage>
        <taxon>Eukaryota</taxon>
        <taxon>Viridiplantae</taxon>
        <taxon>Streptophyta</taxon>
        <taxon>Embryophyta</taxon>
        <taxon>Tracheophyta</taxon>
        <taxon>Spermatophyta</taxon>
        <taxon>Magnoliopsida</taxon>
        <taxon>eudicotyledons</taxon>
        <taxon>Gunneridae</taxon>
        <taxon>Pentapetalae</taxon>
        <taxon>asterids</taxon>
        <taxon>campanulids</taxon>
        <taxon>Asterales</taxon>
        <taxon>Asteraceae</taxon>
        <taxon>Asteroideae</taxon>
        <taxon>Anthemideae</taxon>
        <taxon>Anthemidinae</taxon>
        <taxon>Tanacetum</taxon>
    </lineage>
</organism>
<name>A0A699R1M5_TANCI</name>
<sequence length="120" mass="12593">MRIIETIHVDFDELIAMDSKQSSSGPALHEMTPATISSGLMPNLTSSTPVDHPAPEVIALIAEVVAPEPDASTDSPSSTTVDQDAPSPSNSQTTPETQPPIIPNDVEDDNCNTPKMGRSG</sequence>
<gene>
    <name evidence="2" type="ORF">Tci_848781</name>
</gene>
<dbReference type="EMBL" id="BKCJ011058151">
    <property type="protein sequence ID" value="GFC76811.1"/>
    <property type="molecule type" value="Genomic_DNA"/>
</dbReference>
<feature type="region of interest" description="Disordered" evidence="1">
    <location>
        <begin position="63"/>
        <end position="120"/>
    </location>
</feature>
<evidence type="ECO:0008006" key="3">
    <source>
        <dbReference type="Google" id="ProtNLM"/>
    </source>
</evidence>
<evidence type="ECO:0000256" key="1">
    <source>
        <dbReference type="SAM" id="MobiDB-lite"/>
    </source>
</evidence>
<dbReference type="AlphaFoldDB" id="A0A699R1M5"/>
<proteinExistence type="predicted"/>
<protein>
    <recommendedName>
        <fullName evidence="3">Integrase, catalytic region, zinc finger, CCHC-type, peptidase aspartic, catalytic</fullName>
    </recommendedName>
</protein>
<comment type="caution">
    <text evidence="2">The sequence shown here is derived from an EMBL/GenBank/DDBJ whole genome shotgun (WGS) entry which is preliminary data.</text>
</comment>
<accession>A0A699R1M5</accession>
<reference evidence="2" key="1">
    <citation type="journal article" date="2019" name="Sci. Rep.">
        <title>Draft genome of Tanacetum cinerariifolium, the natural source of mosquito coil.</title>
        <authorList>
            <person name="Yamashiro T."/>
            <person name="Shiraishi A."/>
            <person name="Satake H."/>
            <person name="Nakayama K."/>
        </authorList>
    </citation>
    <scope>NUCLEOTIDE SEQUENCE</scope>
</reference>
<evidence type="ECO:0000313" key="2">
    <source>
        <dbReference type="EMBL" id="GFC76811.1"/>
    </source>
</evidence>